<keyword evidence="2 5" id="KW-0479">Metal-binding</keyword>
<accession>A0AAV4QL21</accession>
<comment type="caution">
    <text evidence="6">The sequence shown here is derived from an EMBL/GenBank/DDBJ whole genome shotgun (WGS) entry which is preliminary data.</text>
</comment>
<evidence type="ECO:0000256" key="2">
    <source>
        <dbReference type="ARBA" id="ARBA00022723"/>
    </source>
</evidence>
<proteinExistence type="inferred from homology"/>
<keyword evidence="3" id="KW-0560">Oxidoreductase</keyword>
<evidence type="ECO:0000256" key="5">
    <source>
        <dbReference type="PIRSR" id="PIRSR604294-1"/>
    </source>
</evidence>
<dbReference type="AlphaFoldDB" id="A0AAV4QL21"/>
<feature type="binding site" evidence="5">
    <location>
        <position position="211"/>
    </location>
    <ligand>
        <name>Fe cation</name>
        <dbReference type="ChEBI" id="CHEBI:24875"/>
        <note>catalytic</note>
    </ligand>
</feature>
<dbReference type="PANTHER" id="PTHR10543">
    <property type="entry name" value="BETA-CAROTENE DIOXYGENASE"/>
    <property type="match status" value="1"/>
</dbReference>
<evidence type="ECO:0000256" key="3">
    <source>
        <dbReference type="ARBA" id="ARBA00023002"/>
    </source>
</evidence>
<dbReference type="PANTHER" id="PTHR10543:SF24">
    <property type="entry name" value="CAROTENOID ISOMEROOXYGENASE"/>
    <property type="match status" value="1"/>
</dbReference>
<dbReference type="GO" id="GO:0042574">
    <property type="term" value="P:retinal metabolic process"/>
    <property type="evidence" value="ECO:0007669"/>
    <property type="project" value="TreeGrafter"/>
</dbReference>
<organism evidence="6 7">
    <name type="scientific">Caerostris extrusa</name>
    <name type="common">Bark spider</name>
    <name type="synonym">Caerostris bankana</name>
    <dbReference type="NCBI Taxonomy" id="172846"/>
    <lineage>
        <taxon>Eukaryota</taxon>
        <taxon>Metazoa</taxon>
        <taxon>Ecdysozoa</taxon>
        <taxon>Arthropoda</taxon>
        <taxon>Chelicerata</taxon>
        <taxon>Arachnida</taxon>
        <taxon>Araneae</taxon>
        <taxon>Araneomorphae</taxon>
        <taxon>Entelegynae</taxon>
        <taxon>Araneoidea</taxon>
        <taxon>Araneidae</taxon>
        <taxon>Caerostris</taxon>
    </lineage>
</organism>
<evidence type="ECO:0000256" key="4">
    <source>
        <dbReference type="ARBA" id="ARBA00023004"/>
    </source>
</evidence>
<feature type="binding site" evidence="5">
    <location>
        <position position="140"/>
    </location>
    <ligand>
        <name>Fe cation</name>
        <dbReference type="ChEBI" id="CHEBI:24875"/>
        <note>catalytic</note>
    </ligand>
</feature>
<keyword evidence="7" id="KW-1185">Reference proteome</keyword>
<evidence type="ECO:0000313" key="6">
    <source>
        <dbReference type="EMBL" id="GIY10125.1"/>
    </source>
</evidence>
<dbReference type="GO" id="GO:0016121">
    <property type="term" value="P:carotene catabolic process"/>
    <property type="evidence" value="ECO:0007669"/>
    <property type="project" value="TreeGrafter"/>
</dbReference>
<evidence type="ECO:0000313" key="7">
    <source>
        <dbReference type="Proteomes" id="UP001054945"/>
    </source>
</evidence>
<dbReference type="EMBL" id="BPLR01006477">
    <property type="protein sequence ID" value="GIY10125.1"/>
    <property type="molecule type" value="Genomic_DNA"/>
</dbReference>
<comment type="similarity">
    <text evidence="1">Belongs to the carotenoid oxygenase family.</text>
</comment>
<dbReference type="GO" id="GO:0046872">
    <property type="term" value="F:metal ion binding"/>
    <property type="evidence" value="ECO:0007669"/>
    <property type="project" value="UniProtKB-KW"/>
</dbReference>
<keyword evidence="4 5" id="KW-0408">Iron</keyword>
<dbReference type="GO" id="GO:0010436">
    <property type="term" value="F:carotenoid dioxygenase activity"/>
    <property type="evidence" value="ECO:0007669"/>
    <property type="project" value="TreeGrafter"/>
</dbReference>
<dbReference type="Proteomes" id="UP001054945">
    <property type="component" value="Unassembled WGS sequence"/>
</dbReference>
<reference evidence="6 7" key="1">
    <citation type="submission" date="2021-06" db="EMBL/GenBank/DDBJ databases">
        <title>Caerostris extrusa draft genome.</title>
        <authorList>
            <person name="Kono N."/>
            <person name="Arakawa K."/>
        </authorList>
    </citation>
    <scope>NUCLEOTIDE SEQUENCE [LARGE SCALE GENOMIC DNA]</scope>
</reference>
<dbReference type="Pfam" id="PF03055">
    <property type="entry name" value="RPE65"/>
    <property type="match status" value="1"/>
</dbReference>
<name>A0AAV4QL21_CAEEX</name>
<dbReference type="InterPro" id="IPR004294">
    <property type="entry name" value="Carotenoid_Oase"/>
</dbReference>
<dbReference type="GO" id="GO:0003834">
    <property type="term" value="F:beta-carotene 15,15'-dioxygenase activity"/>
    <property type="evidence" value="ECO:0007669"/>
    <property type="project" value="TreeGrafter"/>
</dbReference>
<protein>
    <submittedName>
        <fullName evidence="6">Beta,beta-carotene 15,15'-dioxygenase</fullName>
    </submittedName>
</protein>
<sequence>MKKLLFINSFHKFASLFSLDDLTDNDLVSIILYADEAYACSESNCIWRIDPDTLESLQKYLSSLGTCTEPFREKAILIFTINNPLGKEVTERWLNLDLETGVAVYLGITEPHKKSDNGFQNASLICKIPSTKTLGISYHHSFGMSANYFIFVEQPLYLSIPRLMWSHFVAGTYADAMYWDDDRPTRFHVVRRSDNQLLDTVYVSKGFFVFHHINAYEEDNHLIVDMCVYEQGEVVKTLYIKALEDLFNNPKKYSEPFVSRGKRFILPLNVDEKKGDDENLITLSNSEATAVQQPDGSIYLKPEILTASEPWSPELPRINYDYNGRKYKYFYAMARNDTLERTHIIKVDVTTQKTISWSEKGAIPSEPVFISEPGLDDQAEDSGILIASLLFSN</sequence>
<evidence type="ECO:0000256" key="1">
    <source>
        <dbReference type="ARBA" id="ARBA00006787"/>
    </source>
</evidence>
<comment type="cofactor">
    <cofactor evidence="5">
        <name>Fe(2+)</name>
        <dbReference type="ChEBI" id="CHEBI:29033"/>
    </cofactor>
    <text evidence="5">Binds 1 Fe(2+) ion per subunit.</text>
</comment>
<gene>
    <name evidence="6" type="primary">Bco1</name>
    <name evidence="6" type="ORF">CEXT_196791</name>
</gene>